<dbReference type="EMBL" id="QVRA01000017">
    <property type="protein sequence ID" value="RJG53242.1"/>
    <property type="molecule type" value="Genomic_DNA"/>
</dbReference>
<reference evidence="1 2" key="1">
    <citation type="submission" date="2018-08" db="EMBL/GenBank/DDBJ databases">
        <title>Sphingobium sp. EO9.</title>
        <authorList>
            <person name="Park Y."/>
            <person name="Kim K.H."/>
            <person name="Jeon C.O."/>
        </authorList>
    </citation>
    <scope>NUCLEOTIDE SEQUENCE [LARGE SCALE GENOMIC DNA]</scope>
    <source>
        <strain evidence="1 2">EO9</strain>
    </source>
</reference>
<dbReference type="AlphaFoldDB" id="A0A418YPF1"/>
<dbReference type="Pfam" id="PF13618">
    <property type="entry name" value="Gluconate_2-dh3"/>
    <property type="match status" value="1"/>
</dbReference>
<name>A0A418YPF1_9SPHN</name>
<dbReference type="Proteomes" id="UP000283469">
    <property type="component" value="Unassembled WGS sequence"/>
</dbReference>
<dbReference type="PROSITE" id="PS51318">
    <property type="entry name" value="TAT"/>
    <property type="match status" value="1"/>
</dbReference>
<dbReference type="InterPro" id="IPR027056">
    <property type="entry name" value="Gluconate_2DH_su3"/>
</dbReference>
<protein>
    <submittedName>
        <fullName evidence="1">Gluconate 2-dehydrogenase subunit 3 family protein</fullName>
    </submittedName>
</protein>
<organism evidence="1 2">
    <name type="scientific">Sphingobium terrigena</name>
    <dbReference type="NCBI Taxonomy" id="2304063"/>
    <lineage>
        <taxon>Bacteria</taxon>
        <taxon>Pseudomonadati</taxon>
        <taxon>Pseudomonadota</taxon>
        <taxon>Alphaproteobacteria</taxon>
        <taxon>Sphingomonadales</taxon>
        <taxon>Sphingomonadaceae</taxon>
        <taxon>Sphingobium</taxon>
    </lineage>
</organism>
<dbReference type="InterPro" id="IPR006311">
    <property type="entry name" value="TAT_signal"/>
</dbReference>
<keyword evidence="2" id="KW-1185">Reference proteome</keyword>
<gene>
    <name evidence="1" type="ORF">D0Z70_16655</name>
</gene>
<proteinExistence type="predicted"/>
<evidence type="ECO:0000313" key="2">
    <source>
        <dbReference type="Proteomes" id="UP000283469"/>
    </source>
</evidence>
<dbReference type="OrthoDB" id="6385145at2"/>
<dbReference type="RefSeq" id="WP_147418782.1">
    <property type="nucleotide sequence ID" value="NZ_QVRA01000017.1"/>
</dbReference>
<evidence type="ECO:0000313" key="1">
    <source>
        <dbReference type="EMBL" id="RJG53242.1"/>
    </source>
</evidence>
<sequence>MNDLMALDRRSLIQQMLALAGAGAAVGFSPAALAKAAARAKPYLSPTHYALVTAVADTIIPRTDTPGAVDAGVPATFDALIANWASPDRRHQLSHALGEIDALAREKKGMGFAQLSATERLALLTPYDAEALQVVPSPAGGRGLSMMRGPTFANPGYGKLKELIVILYYISETALTHELTYDHTPGEWLPSVPVTPDTRPSGGAGLF</sequence>
<comment type="caution">
    <text evidence="1">The sequence shown here is derived from an EMBL/GenBank/DDBJ whole genome shotgun (WGS) entry which is preliminary data.</text>
</comment>
<accession>A0A418YPF1</accession>